<evidence type="ECO:0000256" key="24">
    <source>
        <dbReference type="PIRSR" id="PIRSR607754-2"/>
    </source>
</evidence>
<evidence type="ECO:0000256" key="6">
    <source>
        <dbReference type="ARBA" id="ARBA00014817"/>
    </source>
</evidence>
<dbReference type="PANTHER" id="PTHR12871">
    <property type="entry name" value="BETA-1,2-N-ACETYLGLUCOSAMINYLTRANSFERASE II"/>
    <property type="match status" value="1"/>
</dbReference>
<evidence type="ECO:0000256" key="13">
    <source>
        <dbReference type="ARBA" id="ARBA00023034"/>
    </source>
</evidence>
<evidence type="ECO:0000256" key="1">
    <source>
        <dbReference type="ARBA" id="ARBA00001936"/>
    </source>
</evidence>
<dbReference type="GO" id="GO:0000139">
    <property type="term" value="C:Golgi membrane"/>
    <property type="evidence" value="ECO:0000318"/>
    <property type="project" value="GO_Central"/>
</dbReference>
<evidence type="ECO:0000256" key="15">
    <source>
        <dbReference type="ARBA" id="ARBA00023157"/>
    </source>
</evidence>
<evidence type="ECO:0000256" key="22">
    <source>
        <dbReference type="ARBA" id="ARBA00093257"/>
    </source>
</evidence>
<evidence type="ECO:0000256" key="19">
    <source>
        <dbReference type="ARBA" id="ARBA00031203"/>
    </source>
</evidence>
<dbReference type="UniPathway" id="UPA00378"/>
<evidence type="ECO:0000256" key="14">
    <source>
        <dbReference type="ARBA" id="ARBA00023136"/>
    </source>
</evidence>
<dbReference type="GO" id="GO:0009312">
    <property type="term" value="P:oligosaccharide biosynthetic process"/>
    <property type="evidence" value="ECO:0007669"/>
    <property type="project" value="InterPro"/>
</dbReference>
<evidence type="ECO:0000256" key="23">
    <source>
        <dbReference type="PIRSR" id="PIRSR607754-1"/>
    </source>
</evidence>
<keyword evidence="28" id="KW-1185">Reference proteome</keyword>
<evidence type="ECO:0000256" key="12">
    <source>
        <dbReference type="ARBA" id="ARBA00022989"/>
    </source>
</evidence>
<comment type="similarity">
    <text evidence="4">Belongs to the glycosyltransferase 16 (GT16) protein family.</text>
</comment>
<evidence type="ECO:0000256" key="21">
    <source>
        <dbReference type="ARBA" id="ARBA00032915"/>
    </source>
</evidence>
<dbReference type="SUPFAM" id="SSF53448">
    <property type="entry name" value="Nucleotide-diphospho-sugar transferases"/>
    <property type="match status" value="1"/>
</dbReference>
<dbReference type="STRING" id="105231.A0A1Y1HTW5"/>
<dbReference type="InterPro" id="IPR007754">
    <property type="entry name" value="GlcNAc_II"/>
</dbReference>
<evidence type="ECO:0000256" key="20">
    <source>
        <dbReference type="ARBA" id="ARBA00032552"/>
    </source>
</evidence>
<evidence type="ECO:0000256" key="25">
    <source>
        <dbReference type="PIRSR" id="PIRSR607754-3"/>
    </source>
</evidence>
<dbReference type="AlphaFoldDB" id="A0A1Y1HTW5"/>
<evidence type="ECO:0000256" key="8">
    <source>
        <dbReference type="ARBA" id="ARBA00022679"/>
    </source>
</evidence>
<feature type="disulfide bond" evidence="25">
    <location>
        <begin position="98"/>
        <end position="112"/>
    </location>
</feature>
<keyword evidence="16" id="KW-0325">Glycoprotein</keyword>
<reference evidence="27 28" key="1">
    <citation type="journal article" date="2014" name="Nat. Commun.">
        <title>Klebsormidium flaccidum genome reveals primary factors for plant terrestrial adaptation.</title>
        <authorList>
            <person name="Hori K."/>
            <person name="Maruyama F."/>
            <person name="Fujisawa T."/>
            <person name="Togashi T."/>
            <person name="Yamamoto N."/>
            <person name="Seo M."/>
            <person name="Sato S."/>
            <person name="Yamada T."/>
            <person name="Mori H."/>
            <person name="Tajima N."/>
            <person name="Moriyama T."/>
            <person name="Ikeuchi M."/>
            <person name="Watanabe M."/>
            <person name="Wada H."/>
            <person name="Kobayashi K."/>
            <person name="Saito M."/>
            <person name="Masuda T."/>
            <person name="Sasaki-Sekimoto Y."/>
            <person name="Mashiguchi K."/>
            <person name="Awai K."/>
            <person name="Shimojima M."/>
            <person name="Masuda S."/>
            <person name="Iwai M."/>
            <person name="Nobusawa T."/>
            <person name="Narise T."/>
            <person name="Kondo S."/>
            <person name="Saito H."/>
            <person name="Sato R."/>
            <person name="Murakawa M."/>
            <person name="Ihara Y."/>
            <person name="Oshima-Yamada Y."/>
            <person name="Ohtaka K."/>
            <person name="Satoh M."/>
            <person name="Sonobe K."/>
            <person name="Ishii M."/>
            <person name="Ohtani R."/>
            <person name="Kanamori-Sato M."/>
            <person name="Honoki R."/>
            <person name="Miyazaki D."/>
            <person name="Mochizuki H."/>
            <person name="Umetsu J."/>
            <person name="Higashi K."/>
            <person name="Shibata D."/>
            <person name="Kamiya Y."/>
            <person name="Sato N."/>
            <person name="Nakamura Y."/>
            <person name="Tabata S."/>
            <person name="Ida S."/>
            <person name="Kurokawa K."/>
            <person name="Ohta H."/>
        </authorList>
    </citation>
    <scope>NUCLEOTIDE SEQUENCE [LARGE SCALE GENOMIC DNA]</scope>
    <source>
        <strain evidence="27 28">NIES-2285</strain>
    </source>
</reference>
<dbReference type="GO" id="GO:0008455">
    <property type="term" value="F:alpha-1,6-mannosylglycoprotein 2-beta-N-acetylglucosaminyltransferase activity"/>
    <property type="evidence" value="ECO:0000318"/>
    <property type="project" value="GO_Central"/>
</dbReference>
<evidence type="ECO:0000256" key="17">
    <source>
        <dbReference type="ARBA" id="ARBA00023211"/>
    </source>
</evidence>
<dbReference type="GO" id="GO:0006487">
    <property type="term" value="P:protein N-linked glycosylation"/>
    <property type="evidence" value="ECO:0000318"/>
    <property type="project" value="GO_Central"/>
</dbReference>
<feature type="binding site" evidence="24">
    <location>
        <position position="271"/>
    </location>
    <ligand>
        <name>Mn(2+)</name>
        <dbReference type="ChEBI" id="CHEBI:29035"/>
    </ligand>
</feature>
<evidence type="ECO:0000256" key="18">
    <source>
        <dbReference type="ARBA" id="ARBA00029663"/>
    </source>
</evidence>
<evidence type="ECO:0000256" key="5">
    <source>
        <dbReference type="ARBA" id="ARBA00012613"/>
    </source>
</evidence>
<feature type="binding site" evidence="24">
    <location>
        <position position="161"/>
    </location>
    <ligand>
        <name>Mn(2+)</name>
        <dbReference type="ChEBI" id="CHEBI:29035"/>
    </ligand>
</feature>
<evidence type="ECO:0000256" key="11">
    <source>
        <dbReference type="ARBA" id="ARBA00022968"/>
    </source>
</evidence>
<keyword evidence="14" id="KW-0472">Membrane</keyword>
<keyword evidence="17 24" id="KW-0464">Manganese</keyword>
<evidence type="ECO:0000256" key="3">
    <source>
        <dbReference type="ARBA" id="ARBA00004922"/>
    </source>
</evidence>
<dbReference type="Proteomes" id="UP000054558">
    <property type="component" value="Unassembled WGS sequence"/>
</dbReference>
<keyword evidence="15 25" id="KW-1015">Disulfide bond</keyword>
<dbReference type="Gene3D" id="3.90.550.10">
    <property type="entry name" value="Spore Coat Polysaccharide Biosynthesis Protein SpsA, Chain A"/>
    <property type="match status" value="1"/>
</dbReference>
<evidence type="ECO:0000256" key="10">
    <source>
        <dbReference type="ARBA" id="ARBA00022723"/>
    </source>
</evidence>
<dbReference type="InterPro" id="IPR029044">
    <property type="entry name" value="Nucleotide-diphossugar_trans"/>
</dbReference>
<name>A0A1Y1HTW5_KLENI</name>
<evidence type="ECO:0000256" key="4">
    <source>
        <dbReference type="ARBA" id="ARBA00011011"/>
    </source>
</evidence>
<keyword evidence="8 27" id="KW-0808">Transferase</keyword>
<feature type="binding site" evidence="23">
    <location>
        <position position="62"/>
    </location>
    <ligand>
        <name>substrate</name>
    </ligand>
</feature>
<evidence type="ECO:0000313" key="27">
    <source>
        <dbReference type="EMBL" id="GAQ81282.1"/>
    </source>
</evidence>
<keyword evidence="13" id="KW-0333">Golgi apparatus</keyword>
<comment type="subcellular location">
    <subcellularLocation>
        <location evidence="2">Golgi apparatus membrane</location>
        <topology evidence="2">Single-pass type II membrane protein</topology>
    </subcellularLocation>
</comment>
<dbReference type="OrthoDB" id="6019616at2759"/>
<protein>
    <recommendedName>
        <fullName evidence="6">Alpha-1,6-mannosyl-glycoprotein 2-beta-N-acetylglucosaminyltransferase</fullName>
        <ecNumber evidence="5">2.4.1.143</ecNumber>
    </recommendedName>
    <alternativeName>
        <fullName evidence="21">Beta-1,2-N-acetylglucosaminyltransferase II</fullName>
    </alternativeName>
    <alternativeName>
        <fullName evidence="20">GlcNAc-T II</fullName>
    </alternativeName>
    <alternativeName>
        <fullName evidence="19">Mannoside acetylglucosaminyltransferase 2</fullName>
    </alternativeName>
    <alternativeName>
        <fullName evidence="18">N-glycosyl-oligosaccharide-glycoprotein N-acetylglucosaminyltransferase II</fullName>
    </alternativeName>
</protein>
<evidence type="ECO:0000256" key="9">
    <source>
        <dbReference type="ARBA" id="ARBA00022692"/>
    </source>
</evidence>
<comment type="catalytic activity">
    <reaction evidence="22">
        <text>an N(4)-{beta-D-GlcNAc-(1-&gt;2)-alpha-D-Man-(1-&gt;3)-[alpha-D-Man-(1-&gt;6)]-beta-D-Man-(1-&gt;4)-beta-D-GlcNAc-(1-&gt;4)-beta-D-GlcNAc}-L-asparaginyl-[protein] + UDP-N-acetyl-alpha-D-glucosamine = N(4)-{beta-D-GlcNAc-(1-&gt;2)-alpha-D-Man-(1-&gt;3)-[beta-D-GlcNAc-(1-&gt;2)-alpha-D-Man-(1-&gt;6)]-beta-D-Man-(1-&gt;4)-beta-D-GlcNAc-(1-&gt;4)-beta-D-GlcNAc}-L-asparaginyl-[protein] + UDP + H(+)</text>
        <dbReference type="Rhea" id="RHEA:12941"/>
        <dbReference type="Rhea" id="RHEA-COMP:13526"/>
        <dbReference type="Rhea" id="RHEA-COMP:14369"/>
        <dbReference type="ChEBI" id="CHEBI:15378"/>
        <dbReference type="ChEBI" id="CHEBI:57705"/>
        <dbReference type="ChEBI" id="CHEBI:58223"/>
        <dbReference type="ChEBI" id="CHEBI:60615"/>
        <dbReference type="ChEBI" id="CHEBI:60651"/>
        <dbReference type="EC" id="2.4.1.143"/>
    </reaction>
</comment>
<dbReference type="EMBL" id="DF237025">
    <property type="protein sequence ID" value="GAQ81282.1"/>
    <property type="molecule type" value="Genomic_DNA"/>
</dbReference>
<keyword evidence="11" id="KW-0735">Signal-anchor</keyword>
<dbReference type="PANTHER" id="PTHR12871:SF0">
    <property type="entry name" value="ALPHA-1,6-MANNOSYL-GLYCOPROTEIN 2-BETA-N-ACETYLGLUCOSAMINYLTRANSFERASE"/>
    <property type="match status" value="1"/>
</dbReference>
<evidence type="ECO:0000256" key="16">
    <source>
        <dbReference type="ARBA" id="ARBA00023180"/>
    </source>
</evidence>
<dbReference type="GO" id="GO:0005795">
    <property type="term" value="C:Golgi stack"/>
    <property type="evidence" value="ECO:0007669"/>
    <property type="project" value="InterPro"/>
</dbReference>
<dbReference type="Pfam" id="PF05060">
    <property type="entry name" value="MGAT2"/>
    <property type="match status" value="1"/>
</dbReference>
<organism evidence="27 28">
    <name type="scientific">Klebsormidium nitens</name>
    <name type="common">Green alga</name>
    <name type="synonym">Ulothrix nitens</name>
    <dbReference type="NCBI Taxonomy" id="105231"/>
    <lineage>
        <taxon>Eukaryota</taxon>
        <taxon>Viridiplantae</taxon>
        <taxon>Streptophyta</taxon>
        <taxon>Klebsormidiophyceae</taxon>
        <taxon>Klebsormidiales</taxon>
        <taxon>Klebsormidiaceae</taxon>
        <taxon>Klebsormidium</taxon>
    </lineage>
</organism>
<keyword evidence="7 27" id="KW-0328">Glycosyltransferase</keyword>
<evidence type="ECO:0000313" key="28">
    <source>
        <dbReference type="Proteomes" id="UP000054558"/>
    </source>
</evidence>
<proteinExistence type="inferred from homology"/>
<keyword evidence="12" id="KW-1133">Transmembrane helix</keyword>
<dbReference type="OMA" id="ANIDSEW"/>
<gene>
    <name evidence="27" type="ORF">KFL_000760110</name>
</gene>
<evidence type="ECO:0000256" key="2">
    <source>
        <dbReference type="ARBA" id="ARBA00004323"/>
    </source>
</evidence>
<keyword evidence="9" id="KW-0812">Transmembrane</keyword>
<comment type="pathway">
    <text evidence="3">Protein modification; protein glycosylation.</text>
</comment>
<accession>A0A1Y1HTW5</accession>
<dbReference type="GO" id="GO:0046872">
    <property type="term" value="F:metal ion binding"/>
    <property type="evidence" value="ECO:0007669"/>
    <property type="project" value="UniProtKB-KW"/>
</dbReference>
<comment type="cofactor">
    <cofactor evidence="1 24">
        <name>Mn(2+)</name>
        <dbReference type="ChEBI" id="CHEBI:29035"/>
    </cofactor>
</comment>
<evidence type="ECO:0000256" key="26">
    <source>
        <dbReference type="SAM" id="MobiDB-lite"/>
    </source>
</evidence>
<keyword evidence="10 24" id="KW-0479">Metal-binding</keyword>
<feature type="disulfide bond" evidence="25">
    <location>
        <begin position="183"/>
        <end position="186"/>
    </location>
</feature>
<sequence length="278" mass="31458">MLDFNRRGLWRNSNATVRASITPTTVPIVVYVHNRPAYLREVLTRLSRVDGIAESLLIVSHDGYFPEVVAVVREFTFMRIKQRTTSKNSFPSRSPDDCPGTPSPITPAPDGCTGDSDQYDNFRNPFFVGLKHHWFWLMNQVWDEMEEFQNFDGHICFLEEDHLVVPNAYRTLQVLIAVKNARCPDCVAVSLSTGHRAHSPGVLGGEHFVADRMSNMGYAFNRTVWRRIKAQARKFCGFDDYGWDWTLECAVMASWAPGTLSLHAAGASVIHAGRVTHR</sequence>
<dbReference type="EC" id="2.4.1.143" evidence="5"/>
<evidence type="ECO:0000256" key="7">
    <source>
        <dbReference type="ARBA" id="ARBA00022676"/>
    </source>
</evidence>
<feature type="region of interest" description="Disordered" evidence="26">
    <location>
        <begin position="86"/>
        <end position="114"/>
    </location>
</feature>